<evidence type="ECO:0000313" key="2">
    <source>
        <dbReference type="Proteomes" id="UP000015102"/>
    </source>
</evidence>
<dbReference type="EMBL" id="CAQQ02037216">
    <property type="status" value="NOT_ANNOTATED_CDS"/>
    <property type="molecule type" value="Genomic_DNA"/>
</dbReference>
<reference evidence="1" key="2">
    <citation type="submission" date="2015-06" db="UniProtKB">
        <authorList>
            <consortium name="EnsemblMetazoa"/>
        </authorList>
    </citation>
    <scope>IDENTIFICATION</scope>
</reference>
<evidence type="ECO:0000313" key="1">
    <source>
        <dbReference type="EnsemblMetazoa" id="MESCA003562-PA"/>
    </source>
</evidence>
<protein>
    <submittedName>
        <fullName evidence="1">Uncharacterized protein</fullName>
    </submittedName>
</protein>
<dbReference type="EMBL" id="CAQQ02037218">
    <property type="status" value="NOT_ANNOTATED_CDS"/>
    <property type="molecule type" value="Genomic_DNA"/>
</dbReference>
<organism evidence="1 2">
    <name type="scientific">Megaselia scalaris</name>
    <name type="common">Humpbacked fly</name>
    <name type="synonym">Phora scalaris</name>
    <dbReference type="NCBI Taxonomy" id="36166"/>
    <lineage>
        <taxon>Eukaryota</taxon>
        <taxon>Metazoa</taxon>
        <taxon>Ecdysozoa</taxon>
        <taxon>Arthropoda</taxon>
        <taxon>Hexapoda</taxon>
        <taxon>Insecta</taxon>
        <taxon>Pterygota</taxon>
        <taxon>Neoptera</taxon>
        <taxon>Endopterygota</taxon>
        <taxon>Diptera</taxon>
        <taxon>Brachycera</taxon>
        <taxon>Muscomorpha</taxon>
        <taxon>Platypezoidea</taxon>
        <taxon>Phoridae</taxon>
        <taxon>Megaseliini</taxon>
        <taxon>Megaselia</taxon>
    </lineage>
</organism>
<dbReference type="EMBL" id="CAQQ02037220">
    <property type="status" value="NOT_ANNOTATED_CDS"/>
    <property type="molecule type" value="Genomic_DNA"/>
</dbReference>
<keyword evidence="2" id="KW-1185">Reference proteome</keyword>
<reference evidence="2" key="1">
    <citation type="submission" date="2013-02" db="EMBL/GenBank/DDBJ databases">
        <authorList>
            <person name="Hughes D."/>
        </authorList>
    </citation>
    <scope>NUCLEOTIDE SEQUENCE</scope>
    <source>
        <strain>Durham</strain>
        <strain evidence="2">NC isolate 2 -- Noor lab</strain>
    </source>
</reference>
<dbReference type="Proteomes" id="UP000015102">
    <property type="component" value="Unassembled WGS sequence"/>
</dbReference>
<sequence length="118" mass="12482">MKKISSMAINQLNKQNAENDMNSNNCYGTISESDVAGSGLTMDQPQPQPPQNVYSNILKEFSNKNLNGNDDTTTDGVQFPIQGNNGATWIGGSGNGTGSGFEYVTYHGLVGGFNLGGK</sequence>
<accession>T1GJB7</accession>
<dbReference type="EnsemblMetazoa" id="MESCA003562-RA">
    <property type="protein sequence ID" value="MESCA003562-PA"/>
    <property type="gene ID" value="MESCA003562"/>
</dbReference>
<dbReference type="EMBL" id="CAQQ02037219">
    <property type="status" value="NOT_ANNOTATED_CDS"/>
    <property type="molecule type" value="Genomic_DNA"/>
</dbReference>
<dbReference type="HOGENOM" id="CLU_2075846_0_0_1"/>
<name>T1GJB7_MEGSC</name>
<dbReference type="EMBL" id="CAQQ02037217">
    <property type="status" value="NOT_ANNOTATED_CDS"/>
    <property type="molecule type" value="Genomic_DNA"/>
</dbReference>
<proteinExistence type="predicted"/>
<dbReference type="AlphaFoldDB" id="T1GJB7"/>